<evidence type="ECO:0000313" key="4">
    <source>
        <dbReference type="Proteomes" id="UP000284250"/>
    </source>
</evidence>
<dbReference type="EMBL" id="QYCN01000029">
    <property type="protein sequence ID" value="RIY07547.1"/>
    <property type="molecule type" value="Genomic_DNA"/>
</dbReference>
<dbReference type="Pfam" id="PF00753">
    <property type="entry name" value="Lactamase_B"/>
    <property type="match status" value="1"/>
</dbReference>
<keyword evidence="1" id="KW-0479">Metal-binding</keyword>
<dbReference type="CDD" id="cd00158">
    <property type="entry name" value="RHOD"/>
    <property type="match status" value="1"/>
</dbReference>
<dbReference type="GO" id="GO:0070813">
    <property type="term" value="P:hydrogen sulfide metabolic process"/>
    <property type="evidence" value="ECO:0007669"/>
    <property type="project" value="TreeGrafter"/>
</dbReference>
<dbReference type="SUPFAM" id="SSF56281">
    <property type="entry name" value="Metallo-hydrolase/oxidoreductase"/>
    <property type="match status" value="1"/>
</dbReference>
<feature type="domain" description="Rhodanese" evidence="2">
    <location>
        <begin position="266"/>
        <end position="305"/>
    </location>
</feature>
<dbReference type="Pfam" id="PF00581">
    <property type="entry name" value="Rhodanese"/>
    <property type="match status" value="2"/>
</dbReference>
<keyword evidence="4" id="KW-1185">Reference proteome</keyword>
<reference evidence="3 4" key="2">
    <citation type="submission" date="2019-01" db="EMBL/GenBank/DDBJ databases">
        <title>Hymenobacter humicola sp. nov., isolated from soils in Antarctica.</title>
        <authorList>
            <person name="Sedlacek I."/>
            <person name="Holochova P."/>
            <person name="Kralova S."/>
            <person name="Pantucek R."/>
            <person name="Stankova E."/>
            <person name="Vrbovska V."/>
            <person name="Kristofova L."/>
            <person name="Svec P."/>
            <person name="Busse H.-J."/>
        </authorList>
    </citation>
    <scope>NUCLEOTIDE SEQUENCE [LARGE SCALE GENOMIC DNA]</scope>
    <source>
        <strain evidence="3 4">CCM 8852</strain>
    </source>
</reference>
<dbReference type="InterPro" id="IPR036873">
    <property type="entry name" value="Rhodanese-like_dom_sf"/>
</dbReference>
<dbReference type="FunFam" id="3.60.15.10:FF:000030">
    <property type="entry name" value="Metallo-beta-lactamase family protein"/>
    <property type="match status" value="1"/>
</dbReference>
<proteinExistence type="predicted"/>
<protein>
    <submittedName>
        <fullName evidence="3">MBL fold metallo-hydrolase</fullName>
    </submittedName>
</protein>
<keyword evidence="3" id="KW-0378">Hydrolase</keyword>
<dbReference type="InterPro" id="IPR044528">
    <property type="entry name" value="POD-like_MBL-fold"/>
</dbReference>
<feature type="domain" description="Rhodanese" evidence="2">
    <location>
        <begin position="363"/>
        <end position="419"/>
    </location>
</feature>
<dbReference type="GO" id="GO:0016787">
    <property type="term" value="F:hydrolase activity"/>
    <property type="evidence" value="ECO:0007669"/>
    <property type="project" value="UniProtKB-KW"/>
</dbReference>
<dbReference type="Gene3D" id="3.60.15.10">
    <property type="entry name" value="Ribonuclease Z/Hydroxyacylglutathione hydrolase-like"/>
    <property type="match status" value="1"/>
</dbReference>
<dbReference type="InterPro" id="IPR036866">
    <property type="entry name" value="RibonucZ/Hydroxyglut_hydro"/>
</dbReference>
<accession>A0A418QQM3</accession>
<dbReference type="Proteomes" id="UP000284250">
    <property type="component" value="Unassembled WGS sequence"/>
</dbReference>
<dbReference type="Gene3D" id="3.40.250.10">
    <property type="entry name" value="Rhodanese-like domain"/>
    <property type="match status" value="2"/>
</dbReference>
<dbReference type="PANTHER" id="PTHR43084">
    <property type="entry name" value="PERSULFIDE DIOXYGENASE ETHE1"/>
    <property type="match status" value="1"/>
</dbReference>
<name>A0A418QQM3_9BACT</name>
<dbReference type="SMART" id="SM00450">
    <property type="entry name" value="RHOD"/>
    <property type="match status" value="1"/>
</dbReference>
<dbReference type="PROSITE" id="PS50206">
    <property type="entry name" value="RHODANESE_3"/>
    <property type="match status" value="2"/>
</dbReference>
<dbReference type="SUPFAM" id="SSF52821">
    <property type="entry name" value="Rhodanese/Cell cycle control phosphatase"/>
    <property type="match status" value="2"/>
</dbReference>
<evidence type="ECO:0000256" key="1">
    <source>
        <dbReference type="ARBA" id="ARBA00022723"/>
    </source>
</evidence>
<dbReference type="OrthoDB" id="9784009at2"/>
<dbReference type="GO" id="GO:0046872">
    <property type="term" value="F:metal ion binding"/>
    <property type="evidence" value="ECO:0007669"/>
    <property type="project" value="UniProtKB-KW"/>
</dbReference>
<dbReference type="CDD" id="cd07724">
    <property type="entry name" value="POD-like_MBL-fold"/>
    <property type="match status" value="1"/>
</dbReference>
<dbReference type="RefSeq" id="WP_119656914.1">
    <property type="nucleotide sequence ID" value="NZ_JBHUOI010000011.1"/>
</dbReference>
<dbReference type="InterPro" id="IPR051682">
    <property type="entry name" value="Mito_Persulfide_Diox"/>
</dbReference>
<evidence type="ECO:0000313" key="3">
    <source>
        <dbReference type="EMBL" id="RIY07547.1"/>
    </source>
</evidence>
<organism evidence="3 4">
    <name type="scientific">Hymenobacter rubripertinctus</name>
    <dbReference type="NCBI Taxonomy" id="2029981"/>
    <lineage>
        <taxon>Bacteria</taxon>
        <taxon>Pseudomonadati</taxon>
        <taxon>Bacteroidota</taxon>
        <taxon>Cytophagia</taxon>
        <taxon>Cytophagales</taxon>
        <taxon>Hymenobacteraceae</taxon>
        <taxon>Hymenobacter</taxon>
    </lineage>
</organism>
<sequence length="451" mass="48710">MKIEQFEDKGLAHYSYAVLSECAREIVLVDPARDPQQYYDFAKQHDAKIVCVLETHPHADFVSSHLEIAQKTGAVIRVSKLLGAEYDHEAFDEGQSFTVGKLTFRALNTPGHSPDSVSTVLSHEGKDVAVFTGDTLLIGDVGRPDLREKAGNMTAKREELARQMYHSTREKLMPLADDVLVYPAHGAGSLCSKATNSANSSTIGAEKAGNYALRPQSEEDFVKELLADQPFIPKYFGYDVDLNKAGAPAFAPSIAKAPRLAADAKLEAGVVVVDTRPEGEFKKGHVAGAINIQQGGKFETWLGSIVGPEESFYLLAADEATLTNLIQKTAKIGYEPLIKGALVGTPSTKETMPEMDVEAFRQHPENYTIVDIRNASEVKSEPLFANAINVPLPELRERVGEIPAGKPVVVHCAGGYRSAAGSSIVAPALPDTKVLDLSEAVKSFQKAEAAH</sequence>
<reference evidence="3 4" key="1">
    <citation type="submission" date="2018-09" db="EMBL/GenBank/DDBJ databases">
        <authorList>
            <person name="Zeman M."/>
            <person name="Pardy F."/>
        </authorList>
    </citation>
    <scope>NUCLEOTIDE SEQUENCE [LARGE SCALE GENOMIC DNA]</scope>
    <source>
        <strain evidence="3 4">CCM 8852</strain>
    </source>
</reference>
<dbReference type="SMART" id="SM00849">
    <property type="entry name" value="Lactamase_B"/>
    <property type="match status" value="1"/>
</dbReference>
<gene>
    <name evidence="3" type="ORF">D0T11_16550</name>
</gene>
<dbReference type="InterPro" id="IPR001763">
    <property type="entry name" value="Rhodanese-like_dom"/>
</dbReference>
<dbReference type="PANTHER" id="PTHR43084:SF1">
    <property type="entry name" value="PERSULFIDE DIOXYGENASE ETHE1, MITOCHONDRIAL"/>
    <property type="match status" value="1"/>
</dbReference>
<dbReference type="AlphaFoldDB" id="A0A418QQM3"/>
<dbReference type="GO" id="GO:0050313">
    <property type="term" value="F:sulfur dioxygenase activity"/>
    <property type="evidence" value="ECO:0007669"/>
    <property type="project" value="InterPro"/>
</dbReference>
<evidence type="ECO:0000259" key="2">
    <source>
        <dbReference type="PROSITE" id="PS50206"/>
    </source>
</evidence>
<comment type="caution">
    <text evidence="3">The sequence shown here is derived from an EMBL/GenBank/DDBJ whole genome shotgun (WGS) entry which is preliminary data.</text>
</comment>
<dbReference type="GO" id="GO:0006749">
    <property type="term" value="P:glutathione metabolic process"/>
    <property type="evidence" value="ECO:0007669"/>
    <property type="project" value="InterPro"/>
</dbReference>
<dbReference type="InterPro" id="IPR001279">
    <property type="entry name" value="Metallo-B-lactamas"/>
</dbReference>